<feature type="transmembrane region" description="Helical" evidence="1">
    <location>
        <begin position="327"/>
        <end position="353"/>
    </location>
</feature>
<feature type="transmembrane region" description="Helical" evidence="1">
    <location>
        <begin position="271"/>
        <end position="288"/>
    </location>
</feature>
<evidence type="ECO:0000313" key="4">
    <source>
        <dbReference type="Proteomes" id="UP001468798"/>
    </source>
</evidence>
<accession>A0ABU9NVM1</accession>
<feature type="transmembrane region" description="Helical" evidence="1">
    <location>
        <begin position="242"/>
        <end position="265"/>
    </location>
</feature>
<feature type="transmembrane region" description="Helical" evidence="1">
    <location>
        <begin position="297"/>
        <end position="315"/>
    </location>
</feature>
<dbReference type="Pfam" id="PF13795">
    <property type="entry name" value="HupE_UreJ_2"/>
    <property type="match status" value="1"/>
</dbReference>
<evidence type="ECO:0000256" key="1">
    <source>
        <dbReference type="SAM" id="Phobius"/>
    </source>
</evidence>
<proteinExistence type="predicted"/>
<keyword evidence="1" id="KW-0472">Membrane</keyword>
<feature type="chain" id="PRO_5047496720" evidence="2">
    <location>
        <begin position="20"/>
        <end position="425"/>
    </location>
</feature>
<name>A0ABU9NVM1_9FLAO</name>
<evidence type="ECO:0000313" key="3">
    <source>
        <dbReference type="EMBL" id="MEM0578316.1"/>
    </source>
</evidence>
<feature type="transmembrane region" description="Helical" evidence="1">
    <location>
        <begin position="362"/>
        <end position="380"/>
    </location>
</feature>
<keyword evidence="1" id="KW-0812">Transmembrane</keyword>
<dbReference type="RefSeq" id="WP_342693141.1">
    <property type="nucleotide sequence ID" value="NZ_JBCGDP010000022.1"/>
</dbReference>
<evidence type="ECO:0000256" key="2">
    <source>
        <dbReference type="SAM" id="SignalP"/>
    </source>
</evidence>
<protein>
    <submittedName>
        <fullName evidence="3">HupE/UreJ family protein</fullName>
    </submittedName>
</protein>
<keyword evidence="4" id="KW-1185">Reference proteome</keyword>
<feature type="signal peptide" evidence="2">
    <location>
        <begin position="1"/>
        <end position="19"/>
    </location>
</feature>
<feature type="transmembrane region" description="Helical" evidence="1">
    <location>
        <begin position="210"/>
        <end position="230"/>
    </location>
</feature>
<dbReference type="EMBL" id="JBCGDP010000022">
    <property type="protein sequence ID" value="MEM0578316.1"/>
    <property type="molecule type" value="Genomic_DNA"/>
</dbReference>
<gene>
    <name evidence="3" type="ORF">WFZ86_17560</name>
</gene>
<keyword evidence="1" id="KW-1133">Transmembrane helix</keyword>
<dbReference type="InterPro" id="IPR032809">
    <property type="entry name" value="Put_HupE_UreJ"/>
</dbReference>
<reference evidence="3 4" key="1">
    <citation type="submission" date="2024-03" db="EMBL/GenBank/DDBJ databases">
        <title>Two novel species of the genus Flavobacterium exhibiting potentially degradation of complex polysaccharides.</title>
        <authorList>
            <person name="Lian X."/>
        </authorList>
    </citation>
    <scope>NUCLEOTIDE SEQUENCE [LARGE SCALE GENOMIC DNA]</scope>
    <source>
        <strain evidence="3 4">N6</strain>
    </source>
</reference>
<sequence>MKKIFSLFMLFILSTIAFSHPMPSSVMLLDVKSKTIHCELQLPLKELQFVVPFDVTINTTHLLKNHEGELSKYILSHFSIQGKSGDKWDVHIDKMNVLKTEQEATGKYEELIVQLVITPKKTNNLREFSIHYDAILHQVVTHRALVIIRQDWENGKIEEDNTEIGAINVDINTLKVSPFKVNLAKGSNWNGFKSMVNLGMKHISEGTDHLLFLLVLLLSAPLLSINNNWIRSGGIKYALIRILKIATAFTIGHSITLIIGAFGLIHLNAKLVEVCIALSILFTAIHAVKPIFPNKEIFVASGFGLIHGLAFATILTDLNLDTNKLILSLLGFNIGIEMMQLFVIVIVMPWLLILSTYRIYKWIRIFGATFAGIVSMAWAIERYTGKSNSISTYLEDTSTYSLWFVLGLAGFTIIYMLTRKVKKEH</sequence>
<organism evidence="3 4">
    <name type="scientific">Flavobacterium polysaccharolyticum</name>
    <dbReference type="NCBI Taxonomy" id="3133148"/>
    <lineage>
        <taxon>Bacteria</taxon>
        <taxon>Pseudomonadati</taxon>
        <taxon>Bacteroidota</taxon>
        <taxon>Flavobacteriia</taxon>
        <taxon>Flavobacteriales</taxon>
        <taxon>Flavobacteriaceae</taxon>
        <taxon>Flavobacterium</taxon>
    </lineage>
</organism>
<dbReference type="Proteomes" id="UP001468798">
    <property type="component" value="Unassembled WGS sequence"/>
</dbReference>
<keyword evidence="2" id="KW-0732">Signal</keyword>
<comment type="caution">
    <text evidence="3">The sequence shown here is derived from an EMBL/GenBank/DDBJ whole genome shotgun (WGS) entry which is preliminary data.</text>
</comment>
<feature type="transmembrane region" description="Helical" evidence="1">
    <location>
        <begin position="400"/>
        <end position="418"/>
    </location>
</feature>